<evidence type="ECO:0000259" key="1">
    <source>
        <dbReference type="PROSITE" id="PS51725"/>
    </source>
</evidence>
<dbReference type="Gene3D" id="3.30.70.100">
    <property type="match status" value="1"/>
</dbReference>
<dbReference type="GO" id="GO:0004497">
    <property type="term" value="F:monooxygenase activity"/>
    <property type="evidence" value="ECO:0007669"/>
    <property type="project" value="UniProtKB-KW"/>
</dbReference>
<name>A0ABP8JP21_9MICO</name>
<dbReference type="InterPro" id="IPR011008">
    <property type="entry name" value="Dimeric_a/b-barrel"/>
</dbReference>
<organism evidence="2 3">
    <name type="scientific">Brevibacterium pityocampae</name>
    <dbReference type="NCBI Taxonomy" id="506594"/>
    <lineage>
        <taxon>Bacteria</taxon>
        <taxon>Bacillati</taxon>
        <taxon>Actinomycetota</taxon>
        <taxon>Actinomycetes</taxon>
        <taxon>Micrococcales</taxon>
        <taxon>Brevibacteriaceae</taxon>
        <taxon>Brevibacterium</taxon>
    </lineage>
</organism>
<dbReference type="PANTHER" id="PTHR34474">
    <property type="entry name" value="SIGNAL TRANSDUCTION PROTEIN TRAP"/>
    <property type="match status" value="1"/>
</dbReference>
<protein>
    <submittedName>
        <fullName evidence="2">Antibiotic biosynthesis monooxygenase</fullName>
    </submittedName>
</protein>
<gene>
    <name evidence="2" type="ORF">GCM10023167_23300</name>
</gene>
<dbReference type="SUPFAM" id="SSF54909">
    <property type="entry name" value="Dimeric alpha+beta barrel"/>
    <property type="match status" value="1"/>
</dbReference>
<accession>A0ABP8JP21</accession>
<proteinExistence type="predicted"/>
<reference evidence="3" key="1">
    <citation type="journal article" date="2019" name="Int. J. Syst. Evol. Microbiol.">
        <title>The Global Catalogue of Microorganisms (GCM) 10K type strain sequencing project: providing services to taxonomists for standard genome sequencing and annotation.</title>
        <authorList>
            <consortium name="The Broad Institute Genomics Platform"/>
            <consortium name="The Broad Institute Genome Sequencing Center for Infectious Disease"/>
            <person name="Wu L."/>
            <person name="Ma J."/>
        </authorList>
    </citation>
    <scope>NUCLEOTIDE SEQUENCE [LARGE SCALE GENOMIC DNA]</scope>
    <source>
        <strain evidence="3">JCM 17808</strain>
    </source>
</reference>
<dbReference type="PROSITE" id="PS51725">
    <property type="entry name" value="ABM"/>
    <property type="match status" value="1"/>
</dbReference>
<dbReference type="EMBL" id="BAABGL010000018">
    <property type="protein sequence ID" value="GAA4393857.1"/>
    <property type="molecule type" value="Genomic_DNA"/>
</dbReference>
<keyword evidence="2" id="KW-0503">Monooxygenase</keyword>
<keyword evidence="2" id="KW-0560">Oxidoreductase</keyword>
<evidence type="ECO:0000313" key="2">
    <source>
        <dbReference type="EMBL" id="GAA4393857.1"/>
    </source>
</evidence>
<evidence type="ECO:0000313" key="3">
    <source>
        <dbReference type="Proteomes" id="UP001500642"/>
    </source>
</evidence>
<comment type="caution">
    <text evidence="2">The sequence shown here is derived from an EMBL/GenBank/DDBJ whole genome shotgun (WGS) entry which is preliminary data.</text>
</comment>
<dbReference type="RefSeq" id="WP_137319884.1">
    <property type="nucleotide sequence ID" value="NZ_BAABGL010000018.1"/>
</dbReference>
<dbReference type="InterPro" id="IPR007138">
    <property type="entry name" value="ABM_dom"/>
</dbReference>
<dbReference type="InterPro" id="IPR050404">
    <property type="entry name" value="Heme-degrading_MO"/>
</dbReference>
<sequence>MTVIKINALTIPADTGDEIVARFEPAIGRLPDLEGFVRFQLLKPTDGSEQWFVLTEWADEEAYEGWKASRAFSRSHDSGGDRPAPVATGSQLLEFVPALSIGG</sequence>
<feature type="domain" description="ABM" evidence="1">
    <location>
        <begin position="3"/>
        <end position="95"/>
    </location>
</feature>
<dbReference type="Proteomes" id="UP001500642">
    <property type="component" value="Unassembled WGS sequence"/>
</dbReference>
<dbReference type="Pfam" id="PF03992">
    <property type="entry name" value="ABM"/>
    <property type="match status" value="1"/>
</dbReference>
<keyword evidence="3" id="KW-1185">Reference proteome</keyword>
<dbReference type="PANTHER" id="PTHR34474:SF2">
    <property type="entry name" value="SIGNAL TRANSDUCTION PROTEIN TRAP"/>
    <property type="match status" value="1"/>
</dbReference>